<dbReference type="AlphaFoldDB" id="A0A391P285"/>
<dbReference type="Gene3D" id="3.20.20.140">
    <property type="entry name" value="Metal-dependent hydrolases"/>
    <property type="match status" value="1"/>
</dbReference>
<comment type="caution">
    <text evidence="1">The sequence shown here is derived from an EMBL/GenBank/DDBJ whole genome shotgun (WGS) entry which is preliminary data.</text>
</comment>
<dbReference type="EMBL" id="BHGK01000001">
    <property type="protein sequence ID" value="GCA68134.1"/>
    <property type="molecule type" value="Genomic_DNA"/>
</dbReference>
<evidence type="ECO:0000313" key="1">
    <source>
        <dbReference type="EMBL" id="GCA68134.1"/>
    </source>
</evidence>
<keyword evidence="2" id="KW-1185">Reference proteome</keyword>
<evidence type="ECO:0000313" key="2">
    <source>
        <dbReference type="Proteomes" id="UP000265643"/>
    </source>
</evidence>
<dbReference type="GO" id="GO:0006508">
    <property type="term" value="P:proteolysis"/>
    <property type="evidence" value="ECO:0007669"/>
    <property type="project" value="InterPro"/>
</dbReference>
<dbReference type="Proteomes" id="UP000265643">
    <property type="component" value="Unassembled WGS sequence"/>
</dbReference>
<dbReference type="GO" id="GO:0070573">
    <property type="term" value="F:metallodipeptidase activity"/>
    <property type="evidence" value="ECO:0007669"/>
    <property type="project" value="InterPro"/>
</dbReference>
<dbReference type="CDD" id="cd01301">
    <property type="entry name" value="rDP_like"/>
    <property type="match status" value="1"/>
</dbReference>
<name>A0A391P285_9FIRM</name>
<gene>
    <name evidence="1" type="ORF">KGMB01110_25700</name>
</gene>
<dbReference type="RefSeq" id="WP_119298786.1">
    <property type="nucleotide sequence ID" value="NZ_BHGK01000001.1"/>
</dbReference>
<organism evidence="1 2">
    <name type="scientific">Mediterraneibacter butyricigenes</name>
    <dbReference type="NCBI Taxonomy" id="2316025"/>
    <lineage>
        <taxon>Bacteria</taxon>
        <taxon>Bacillati</taxon>
        <taxon>Bacillota</taxon>
        <taxon>Clostridia</taxon>
        <taxon>Lachnospirales</taxon>
        <taxon>Lachnospiraceae</taxon>
        <taxon>Mediterraneibacter</taxon>
    </lineage>
</organism>
<dbReference type="PANTHER" id="PTHR10443">
    <property type="entry name" value="MICROSOMAL DIPEPTIDASE"/>
    <property type="match status" value="1"/>
</dbReference>
<dbReference type="InterPro" id="IPR008257">
    <property type="entry name" value="Pept_M19"/>
</dbReference>
<sequence length="324" mass="36287">MEQHLIDLHCDTLSALYKNGEKASLTENDLCVNIKGLRQGNSLAQFFACYVNAKESEGEEMWEKSYQQVLGMIDRMEEECGKCPDIRIAKNASQIRENQREGRISAVLTVEEGGVLNGKPERIRTLYEKGIRLITLTWNYENCLGAPNSRDASVMEKGMTEFGIRTVGEMNRLGMLIDVSHLSDGGFWDCIRCSDKPVIASHSNARALCPHPRNLSDAMLRALAEKGGVAGLNFYPVFLKEQADQVSLQDLARHAKYMIETAGEDLPALGSDFDGFTGPELTDYLTDISQMEQLWNAMKKAGITERQLDKIWQGNAMRIIEEVL</sequence>
<dbReference type="InterPro" id="IPR032466">
    <property type="entry name" value="Metal_Hydrolase"/>
</dbReference>
<dbReference type="PANTHER" id="PTHR10443:SF12">
    <property type="entry name" value="DIPEPTIDASE"/>
    <property type="match status" value="1"/>
</dbReference>
<dbReference type="SUPFAM" id="SSF51556">
    <property type="entry name" value="Metallo-dependent hydrolases"/>
    <property type="match status" value="1"/>
</dbReference>
<dbReference type="PROSITE" id="PS51365">
    <property type="entry name" value="RENAL_DIPEPTIDASE_2"/>
    <property type="match status" value="1"/>
</dbReference>
<reference evidence="2" key="1">
    <citation type="submission" date="2018-09" db="EMBL/GenBank/DDBJ databases">
        <title>Draft Genome Sequence of Mediterraneibacter sp. KCTC 15684.</title>
        <authorList>
            <person name="Kim J.S."/>
            <person name="Han K.I."/>
            <person name="Suh M.K."/>
            <person name="Lee K.C."/>
            <person name="Eom M.K."/>
            <person name="Lee J.H."/>
            <person name="Park S.H."/>
            <person name="Kang S.W."/>
            <person name="Park J.E."/>
            <person name="Oh B.S."/>
            <person name="Yu S.Y."/>
            <person name="Choi S.H."/>
            <person name="Lee D.H."/>
            <person name="Yoon H."/>
            <person name="Kim B."/>
            <person name="Yang S.J."/>
            <person name="Lee J.S."/>
        </authorList>
    </citation>
    <scope>NUCLEOTIDE SEQUENCE [LARGE SCALE GENOMIC DNA]</scope>
    <source>
        <strain evidence="2">KCTC 15684</strain>
    </source>
</reference>
<accession>A0A391P285</accession>
<proteinExistence type="predicted"/>
<dbReference type="Pfam" id="PF01244">
    <property type="entry name" value="Peptidase_M19"/>
    <property type="match status" value="1"/>
</dbReference>
<protein>
    <submittedName>
        <fullName evidence="1">Peptidase</fullName>
    </submittedName>
</protein>